<dbReference type="AlphaFoldDB" id="A0A2G1QID0"/>
<evidence type="ECO:0008006" key="3">
    <source>
        <dbReference type="Google" id="ProtNLM"/>
    </source>
</evidence>
<dbReference type="SUPFAM" id="SSF53335">
    <property type="entry name" value="S-adenosyl-L-methionine-dependent methyltransferases"/>
    <property type="match status" value="1"/>
</dbReference>
<dbReference type="EMBL" id="PDVP01000020">
    <property type="protein sequence ID" value="PHP64968.1"/>
    <property type="molecule type" value="Genomic_DNA"/>
</dbReference>
<keyword evidence="2" id="KW-1185">Reference proteome</keyword>
<dbReference type="GO" id="GO:0032259">
    <property type="term" value="P:methylation"/>
    <property type="evidence" value="ECO:0007669"/>
    <property type="project" value="InterPro"/>
</dbReference>
<organism evidence="1 2">
    <name type="scientific">Zhengella mangrovi</name>
    <dbReference type="NCBI Taxonomy" id="1982044"/>
    <lineage>
        <taxon>Bacteria</taxon>
        <taxon>Pseudomonadati</taxon>
        <taxon>Pseudomonadota</taxon>
        <taxon>Alphaproteobacteria</taxon>
        <taxon>Hyphomicrobiales</taxon>
        <taxon>Notoacmeibacteraceae</taxon>
        <taxon>Zhengella</taxon>
    </lineage>
</organism>
<proteinExistence type="predicted"/>
<evidence type="ECO:0000313" key="2">
    <source>
        <dbReference type="Proteomes" id="UP000221168"/>
    </source>
</evidence>
<dbReference type="GO" id="GO:0008168">
    <property type="term" value="F:methyltransferase activity"/>
    <property type="evidence" value="ECO:0007669"/>
    <property type="project" value="InterPro"/>
</dbReference>
<gene>
    <name evidence="1" type="ORF">CSC94_21790</name>
</gene>
<sequence>MRAAFAHSSRLPFRADGRISNRRAPFEFYPTPPEAIRALLAAERFDGSIWEPACGDGAIARECEAAGYEVVATDLADYGYGEAGRDFLKSDTPRAKHIVTNPPYGRGLADRFVRQALSITAKTGGKVAMLLNLSSLCDPARHFSYLARPPARIYALDHCVCYPNGDPGQAGPYTRRHRYCWMVWDQVPKVTTTFHWLSTAPYAGKGGVQ</sequence>
<dbReference type="RefSeq" id="WP_099308501.1">
    <property type="nucleotide sequence ID" value="NZ_PDVP01000020.1"/>
</dbReference>
<dbReference type="Proteomes" id="UP000221168">
    <property type="component" value="Unassembled WGS sequence"/>
</dbReference>
<dbReference type="InterPro" id="IPR002052">
    <property type="entry name" value="DNA_methylase_N6_adenine_CS"/>
</dbReference>
<dbReference type="PROSITE" id="PS00092">
    <property type="entry name" value="N6_MTASE"/>
    <property type="match status" value="1"/>
</dbReference>
<dbReference type="GO" id="GO:0003676">
    <property type="term" value="F:nucleic acid binding"/>
    <property type="evidence" value="ECO:0007669"/>
    <property type="project" value="InterPro"/>
</dbReference>
<dbReference type="Gene3D" id="3.40.50.150">
    <property type="entry name" value="Vaccinia Virus protein VP39"/>
    <property type="match status" value="1"/>
</dbReference>
<name>A0A2G1QID0_9HYPH</name>
<reference evidence="1 2" key="1">
    <citation type="submission" date="2017-10" db="EMBL/GenBank/DDBJ databases">
        <title>Sedimentibacterium mangrovi gen. nov., sp. nov., a novel member of family Phyllobacteriacea isolated from mangrove sediment.</title>
        <authorList>
            <person name="Liao H."/>
            <person name="Tian Y."/>
        </authorList>
    </citation>
    <scope>NUCLEOTIDE SEQUENCE [LARGE SCALE GENOMIC DNA]</scope>
    <source>
        <strain evidence="1 2">X9-2-2</strain>
    </source>
</reference>
<dbReference type="OrthoDB" id="1079385at2"/>
<accession>A0A2G1QID0</accession>
<dbReference type="InterPro" id="IPR029063">
    <property type="entry name" value="SAM-dependent_MTases_sf"/>
</dbReference>
<evidence type="ECO:0000313" key="1">
    <source>
        <dbReference type="EMBL" id="PHP64968.1"/>
    </source>
</evidence>
<comment type="caution">
    <text evidence="1">The sequence shown here is derived from an EMBL/GenBank/DDBJ whole genome shotgun (WGS) entry which is preliminary data.</text>
</comment>
<protein>
    <recommendedName>
        <fullName evidence="3">SAM-dependent methyltransferase</fullName>
    </recommendedName>
</protein>